<evidence type="ECO:0000259" key="1">
    <source>
        <dbReference type="Pfam" id="PF03713"/>
    </source>
</evidence>
<sequence length="187" mass="21448">MRSQQRFSDVTRSYLCCFYEILKNMIDDMDGAQLTDSISYNFIVQMIPHHRAAIEMSNNILQYTTCIPLQEIALGIIEEQTMSIQNMLSILDRCAGLGNAQQDVCCYHKSYQQITQIMFTHMQDACSTNNINADFIREMIPHHKGAISMSQNALRFDICPELVPILQAIIKSQQKGVCEMERLLRCV</sequence>
<keyword evidence="3" id="KW-1185">Reference proteome</keyword>
<evidence type="ECO:0000313" key="2">
    <source>
        <dbReference type="EMBL" id="UWP60530.1"/>
    </source>
</evidence>
<gene>
    <name evidence="2" type="ORF">NQ502_05695</name>
</gene>
<dbReference type="RefSeq" id="WP_028529717.1">
    <property type="nucleotide sequence ID" value="NZ_CABLBR010000031.1"/>
</dbReference>
<organism evidence="2 3">
    <name type="scientific">Ruminococcus gauvreauii</name>
    <dbReference type="NCBI Taxonomy" id="438033"/>
    <lineage>
        <taxon>Bacteria</taxon>
        <taxon>Bacillati</taxon>
        <taxon>Bacillota</taxon>
        <taxon>Clostridia</taxon>
        <taxon>Eubacteriales</taxon>
        <taxon>Oscillospiraceae</taxon>
        <taxon>Ruminococcus</taxon>
    </lineage>
</organism>
<proteinExistence type="predicted"/>
<name>A0ABY5VKW7_9FIRM</name>
<dbReference type="Gene3D" id="1.20.1260.10">
    <property type="match status" value="1"/>
</dbReference>
<accession>A0ABY5VKW7</accession>
<dbReference type="InterPro" id="IPR005183">
    <property type="entry name" value="DUF305_CopM-like"/>
</dbReference>
<feature type="domain" description="DUF305" evidence="1">
    <location>
        <begin position="41"/>
        <end position="184"/>
    </location>
</feature>
<reference evidence="2" key="1">
    <citation type="journal article" date="2022" name="Cell">
        <title>Design, construction, and in vivo augmentation of a complex gut microbiome.</title>
        <authorList>
            <person name="Cheng A.G."/>
            <person name="Ho P.Y."/>
            <person name="Aranda-Diaz A."/>
            <person name="Jain S."/>
            <person name="Yu F.B."/>
            <person name="Meng X."/>
            <person name="Wang M."/>
            <person name="Iakiviak M."/>
            <person name="Nagashima K."/>
            <person name="Zhao A."/>
            <person name="Murugkar P."/>
            <person name="Patil A."/>
            <person name="Atabakhsh K."/>
            <person name="Weakley A."/>
            <person name="Yan J."/>
            <person name="Brumbaugh A.R."/>
            <person name="Higginbottom S."/>
            <person name="Dimas A."/>
            <person name="Shiver A.L."/>
            <person name="Deutschbauer A."/>
            <person name="Neff N."/>
            <person name="Sonnenburg J.L."/>
            <person name="Huang K.C."/>
            <person name="Fischbach M.A."/>
        </authorList>
    </citation>
    <scope>NUCLEOTIDE SEQUENCE</scope>
    <source>
        <strain evidence="2">DSM 19829</strain>
    </source>
</reference>
<dbReference type="Pfam" id="PF03713">
    <property type="entry name" value="DUF305"/>
    <property type="match status" value="1"/>
</dbReference>
<dbReference type="PANTHER" id="PTHR36933:SF1">
    <property type="entry name" value="SLL0788 PROTEIN"/>
    <property type="match status" value="1"/>
</dbReference>
<dbReference type="Proteomes" id="UP001060164">
    <property type="component" value="Chromosome"/>
</dbReference>
<dbReference type="PANTHER" id="PTHR36933">
    <property type="entry name" value="SLL0788 PROTEIN"/>
    <property type="match status" value="1"/>
</dbReference>
<dbReference type="InterPro" id="IPR012347">
    <property type="entry name" value="Ferritin-like"/>
</dbReference>
<evidence type="ECO:0000313" key="3">
    <source>
        <dbReference type="Proteomes" id="UP001060164"/>
    </source>
</evidence>
<dbReference type="EMBL" id="CP102290">
    <property type="protein sequence ID" value="UWP60530.1"/>
    <property type="molecule type" value="Genomic_DNA"/>
</dbReference>
<protein>
    <submittedName>
        <fullName evidence="2">DUF305 domain-containing protein</fullName>
    </submittedName>
</protein>